<name>A0ACB5SLZ1_9PEZI</name>
<protein>
    <submittedName>
        <fullName evidence="1">Uncharacterized protein LTHEOB_12964</fullName>
    </submittedName>
</protein>
<comment type="caution">
    <text evidence="1">The sequence shown here is derived from an EMBL/GenBank/DDBJ whole genome shotgun (WGS) entry which is preliminary data.</text>
</comment>
<dbReference type="EMBL" id="BSXG01000137">
    <property type="protein sequence ID" value="GME48095.1"/>
    <property type="molecule type" value="Genomic_DNA"/>
</dbReference>
<proteinExistence type="predicted"/>
<evidence type="ECO:0000313" key="2">
    <source>
        <dbReference type="Proteomes" id="UP001165186"/>
    </source>
</evidence>
<sequence>MLPISSTLFIILLILLQTSAFYLPPNETQTRPSNCHTNSTIPSTPPTPSTLSSTTPPQTPAAAAPALPPTNLHCLAPTRHDLFFTHPDLPSLTFNIHTPWTLTYRTRLAAALRTHNYTTATPPPRACNWRQLDSVSHGLVRRGTLSRTVRDDDRYGGVGALAGSAAEVGRVMRATYPAVEVGLILGLTLWPAYGAVVFGVVACGAGWLGGRRRRGRGEEEEA</sequence>
<evidence type="ECO:0000313" key="1">
    <source>
        <dbReference type="EMBL" id="GME48095.1"/>
    </source>
</evidence>
<organism evidence="1 2">
    <name type="scientific">Neofusicoccum parvum</name>
    <dbReference type="NCBI Taxonomy" id="310453"/>
    <lineage>
        <taxon>Eukaryota</taxon>
        <taxon>Fungi</taxon>
        <taxon>Dikarya</taxon>
        <taxon>Ascomycota</taxon>
        <taxon>Pezizomycotina</taxon>
        <taxon>Dothideomycetes</taxon>
        <taxon>Dothideomycetes incertae sedis</taxon>
        <taxon>Botryosphaeriales</taxon>
        <taxon>Botryosphaeriaceae</taxon>
        <taxon>Neofusicoccum</taxon>
    </lineage>
</organism>
<dbReference type="Proteomes" id="UP001165186">
    <property type="component" value="Unassembled WGS sequence"/>
</dbReference>
<gene>
    <name evidence="1" type="primary">g7461</name>
    <name evidence="1" type="ORF">NpPPO83_00007461</name>
</gene>
<keyword evidence="2" id="KW-1185">Reference proteome</keyword>
<accession>A0ACB5SLZ1</accession>
<reference evidence="1" key="1">
    <citation type="submission" date="2024-09" db="EMBL/GenBank/DDBJ databases">
        <title>Draft Genome Sequences of Neofusicoccum parvum.</title>
        <authorList>
            <person name="Ashida A."/>
            <person name="Camagna M."/>
            <person name="Tanaka A."/>
            <person name="Takemoto D."/>
        </authorList>
    </citation>
    <scope>NUCLEOTIDE SEQUENCE</scope>
    <source>
        <strain evidence="1">PPO83</strain>
    </source>
</reference>